<accession>A0A075ARW2</accession>
<sequence length="1109" mass="127461">MYLLVLHEITKDGDEEQVSLTKIKSLPTITVAFGEDKVTEIFNDFGKKGGLKLRFIFCKLLSWTSGSIDDKFLSCAKVYLKDKSSVSGIKLQELFNDISLKAEKSKGKSIKNIVSEWHLDVKQPSTLSSFKSLSSVNKIPKSSSFYDSYNIFLKGRVRSSSMERDSTKQTSKKSTQCSICMICHDFDSDIDDFVHEIFLENQNRVVNGELPVSCVISWIHQNPSKAKFLWNLQENANDFSLILEEKKAVKLCLKNARYRVGDPCYILSSRWWQCWCEYVQFYETSDDILNKETIFPGPIDNMEIIDYEYSIEPIEFYALKKELQEGLDFILIPENVWELFFLWYGGGPVMARQIFSIEKTEAFMDAPFKIKRNKIFNVEVELFPLLINIKQADGETSECIVSSISTLQDLINISCKYLNLDVSKRYLLSISKDGNTFFDFSIDHENPRTLGEIGLESGNIVMLTQQDEIADLEKSQPKVSLTDDKENIYHGIVGLENLGNTCYLNASLQSLINLSSFSNLFIKNLYASSMNVNKGRKFKILDEFGLLIKKVFHSVDGSCLAPQEFRNAVSKISIEFAGYAQHDAQEFLGALLDALHEDLNKNVAKSFVKNPDWKGENENMFASILWKNHLQRNNSILVPIFQGQLKSFTECNSCKKKSLNFDPFLFLSVPIPSILSRSFLITIINLESIVYQIKLTVNTQGTAADIIAAWKKMSIEDRKKEYLLAEINNGYVSNVIKRNRLIDNIRQSDNLVLYEYKIGITRVDSEFQFETNPSSTLKNKYGSSARIHFINRKYKTELFKSKGKFLPFGLPIIHFFTLLDDNTIPVKTIYDTILYRLSKLLNVFIPFNVKETSQTIIPCNSDPFQDGEIPFVLRFINIKGSQCRSCQDVNCTGCILGYNNDTFPLCWDDSFSIDWKNNKLAELVKFDNLKKPNINLNVNLSEDEVFLEDCLLKFQYPEKLLADEYFCSNCNTYSEATKKISIHRAPLVLIVHLNRFKQNMFNVSKNSKLVRYPFELVLENVIVGDSFDHPQNVKYELQSVICHVGDVSSGHYICVAKNTYRNNWYLFDDNYCGQVEDVQQIVCEEGYILLYQMVDCNRHLDKLVKEYFK</sequence>
<feature type="domain" description="DUSP" evidence="2">
    <location>
        <begin position="240"/>
        <end position="355"/>
    </location>
</feature>
<dbReference type="EMBL" id="ML005233">
    <property type="protein sequence ID" value="RKP19381.1"/>
    <property type="molecule type" value="Genomic_DNA"/>
</dbReference>
<evidence type="ECO:0000313" key="4">
    <source>
        <dbReference type="EMBL" id="RKP19381.1"/>
    </source>
</evidence>
<dbReference type="Gene3D" id="3.90.70.10">
    <property type="entry name" value="Cysteine proteinases"/>
    <property type="match status" value="2"/>
</dbReference>
<dbReference type="HOGENOM" id="CLU_282023_0_0_1"/>
<dbReference type="InterPro" id="IPR001394">
    <property type="entry name" value="Peptidase_C19_UCH"/>
</dbReference>
<evidence type="ECO:0000313" key="3">
    <source>
        <dbReference type="EMBL" id="EPZ33011.1"/>
    </source>
</evidence>
<evidence type="ECO:0000313" key="5">
    <source>
        <dbReference type="Proteomes" id="UP000030755"/>
    </source>
</evidence>
<protein>
    <submittedName>
        <fullName evidence="4">Cysteine proteinase</fullName>
    </submittedName>
    <submittedName>
        <fullName evidence="3">Peptidase C19, ubiquitin-specific peptidase, DUSP domain-containing protein</fullName>
    </submittedName>
</protein>
<dbReference type="PANTHER" id="PTHR21646:SF46">
    <property type="entry name" value="UBIQUITIN CARBOXYL-TERMINAL HYDROLASE"/>
    <property type="match status" value="1"/>
</dbReference>
<gene>
    <name evidence="3" type="ORF">O9G_003834</name>
    <name evidence="4" type="ORF">ROZALSC1DRAFT_29008</name>
</gene>
<dbReference type="PANTHER" id="PTHR21646">
    <property type="entry name" value="UBIQUITIN CARBOXYL-TERMINAL HYDROLASE"/>
    <property type="match status" value="1"/>
</dbReference>
<dbReference type="InterPro" id="IPR006615">
    <property type="entry name" value="Pept_C19_DUSP"/>
</dbReference>
<dbReference type="SUPFAM" id="SSF54001">
    <property type="entry name" value="Cysteine proteinases"/>
    <property type="match status" value="1"/>
</dbReference>
<evidence type="ECO:0000259" key="2">
    <source>
        <dbReference type="PROSITE" id="PS51283"/>
    </source>
</evidence>
<dbReference type="InterPro" id="IPR035927">
    <property type="entry name" value="DUSP-like_sf"/>
</dbReference>
<reference evidence="6" key="2">
    <citation type="journal article" date="2018" name="Nat. Microbiol.">
        <title>Leveraging single-cell genomics to expand the fungal tree of life.</title>
        <authorList>
            <person name="Ahrendt S.R."/>
            <person name="Quandt C.A."/>
            <person name="Ciobanu D."/>
            <person name="Clum A."/>
            <person name="Salamov A."/>
            <person name="Andreopoulos B."/>
            <person name="Cheng J.F."/>
            <person name="Woyke T."/>
            <person name="Pelin A."/>
            <person name="Henrissat B."/>
            <person name="Reynolds N.K."/>
            <person name="Benny G.L."/>
            <person name="Smith M.E."/>
            <person name="James T.Y."/>
            <person name="Grigoriev I.V."/>
        </authorList>
    </citation>
    <scope>NUCLEOTIDE SEQUENCE [LARGE SCALE GENOMIC DNA]</scope>
    <source>
        <strain evidence="6">CSF55</strain>
    </source>
</reference>
<proteinExistence type="predicted"/>
<evidence type="ECO:0000313" key="6">
    <source>
        <dbReference type="Proteomes" id="UP000281549"/>
    </source>
</evidence>
<dbReference type="SMART" id="SM00695">
    <property type="entry name" value="DUSP"/>
    <property type="match status" value="1"/>
</dbReference>
<feature type="domain" description="USP" evidence="1">
    <location>
        <begin position="493"/>
        <end position="1094"/>
    </location>
</feature>
<dbReference type="InterPro" id="IPR038765">
    <property type="entry name" value="Papain-like_cys_pep_sf"/>
</dbReference>
<dbReference type="PROSITE" id="PS50235">
    <property type="entry name" value="USP_3"/>
    <property type="match status" value="1"/>
</dbReference>
<keyword evidence="5" id="KW-1185">Reference proteome</keyword>
<dbReference type="Pfam" id="PF00443">
    <property type="entry name" value="UCH"/>
    <property type="match status" value="1"/>
</dbReference>
<evidence type="ECO:0000259" key="1">
    <source>
        <dbReference type="PROSITE" id="PS50235"/>
    </source>
</evidence>
<dbReference type="PROSITE" id="PS51283">
    <property type="entry name" value="DUSP"/>
    <property type="match status" value="1"/>
</dbReference>
<dbReference type="PROSITE" id="PS00973">
    <property type="entry name" value="USP_2"/>
    <property type="match status" value="1"/>
</dbReference>
<dbReference type="InterPro" id="IPR028889">
    <property type="entry name" value="USP"/>
</dbReference>
<dbReference type="GO" id="GO:0016579">
    <property type="term" value="P:protein deubiquitination"/>
    <property type="evidence" value="ECO:0007669"/>
    <property type="project" value="InterPro"/>
</dbReference>
<reference evidence="3 5" key="1">
    <citation type="journal article" date="2013" name="Curr. Biol.">
        <title>Shared signatures of parasitism and phylogenomics unite Cryptomycota and microsporidia.</title>
        <authorList>
            <person name="James T.Y."/>
            <person name="Pelin A."/>
            <person name="Bonen L."/>
            <person name="Ahrendt S."/>
            <person name="Sain D."/>
            <person name="Corradi N."/>
            <person name="Stajich J.E."/>
        </authorList>
    </citation>
    <scope>NUCLEOTIDE SEQUENCE [LARGE SCALE GENOMIC DNA]</scope>
    <source>
        <strain evidence="3">CSF55</strain>
        <strain evidence="3">CSF55</strain>
    </source>
</reference>
<name>A0A075ARW2_ROZAC</name>
<dbReference type="SUPFAM" id="SSF143791">
    <property type="entry name" value="DUSP-like"/>
    <property type="match status" value="1"/>
</dbReference>
<dbReference type="Gene3D" id="3.30.2230.10">
    <property type="entry name" value="DUSP-like"/>
    <property type="match status" value="1"/>
</dbReference>
<organism evidence="3 5">
    <name type="scientific">Rozella allomycis (strain CSF55)</name>
    <dbReference type="NCBI Taxonomy" id="988480"/>
    <lineage>
        <taxon>Eukaryota</taxon>
        <taxon>Fungi</taxon>
        <taxon>Fungi incertae sedis</taxon>
        <taxon>Cryptomycota</taxon>
        <taxon>Cryptomycota incertae sedis</taxon>
        <taxon>Rozella</taxon>
    </lineage>
</organism>
<dbReference type="OMA" id="YAKNCED"/>
<dbReference type="Proteomes" id="UP000030755">
    <property type="component" value="Unassembled WGS sequence"/>
</dbReference>
<dbReference type="InterPro" id="IPR018200">
    <property type="entry name" value="USP_CS"/>
</dbReference>
<dbReference type="Pfam" id="PF06337">
    <property type="entry name" value="DUSP"/>
    <property type="match status" value="1"/>
</dbReference>
<dbReference type="GO" id="GO:0004843">
    <property type="term" value="F:cysteine-type deubiquitinase activity"/>
    <property type="evidence" value="ECO:0007669"/>
    <property type="project" value="InterPro"/>
</dbReference>
<dbReference type="OrthoDB" id="289038at2759"/>
<dbReference type="EMBL" id="KE561087">
    <property type="protein sequence ID" value="EPZ33011.1"/>
    <property type="molecule type" value="Genomic_DNA"/>
</dbReference>
<dbReference type="AlphaFoldDB" id="A0A075ARW2"/>
<dbReference type="PROSITE" id="PS00972">
    <property type="entry name" value="USP_1"/>
    <property type="match status" value="1"/>
</dbReference>
<dbReference type="Proteomes" id="UP000281549">
    <property type="component" value="Unassembled WGS sequence"/>
</dbReference>
<reference evidence="4" key="3">
    <citation type="submission" date="2018-08" db="EMBL/GenBank/DDBJ databases">
        <title>Leveraging single-cell genomics to expand the Fungal Tree of Life.</title>
        <authorList>
            <consortium name="DOE Joint Genome Institute"/>
            <person name="Ahrendt S.R."/>
            <person name="Quandt C.A."/>
            <person name="Ciobanu D."/>
            <person name="Clum A."/>
            <person name="Salamov A."/>
            <person name="Andreopoulos B."/>
            <person name="Cheng J.-F."/>
            <person name="Woyke T."/>
            <person name="Pelin A."/>
            <person name="Henrissat B."/>
            <person name="Reynolds N."/>
            <person name="Benny G.L."/>
            <person name="Smith M.E."/>
            <person name="James T.Y."/>
            <person name="Grigoriev I.V."/>
        </authorList>
    </citation>
    <scope>NUCLEOTIDE SEQUENCE</scope>
    <source>
        <strain evidence="4">CSF55</strain>
    </source>
</reference>
<dbReference type="STRING" id="988480.A0A075ARW2"/>
<dbReference type="InterPro" id="IPR050185">
    <property type="entry name" value="Ub_carboxyl-term_hydrolase"/>
</dbReference>